<reference evidence="1 2" key="1">
    <citation type="submission" date="2019-11" db="EMBL/GenBank/DDBJ databases">
        <title>Draft Genome Sequence of Plant Growth-Promoting Rhizosphere-Associated Bacteria.</title>
        <authorList>
            <person name="Vasilyev I.Y."/>
            <person name="Radchenko V."/>
            <person name="Ilnitskaya E.V."/>
        </authorList>
    </citation>
    <scope>NUCLEOTIDE SEQUENCE [LARGE SCALE GENOMIC DNA]</scope>
    <source>
        <strain evidence="1 2">VRA_MhP_f</strain>
    </source>
</reference>
<gene>
    <name evidence="1" type="ORF">GKC49_25225</name>
</gene>
<dbReference type="AlphaFoldDB" id="A0A7X2SY10"/>
<proteinExistence type="predicted"/>
<evidence type="ECO:0000313" key="2">
    <source>
        <dbReference type="Proteomes" id="UP000461948"/>
    </source>
</evidence>
<dbReference type="Proteomes" id="UP000461948">
    <property type="component" value="Unassembled WGS sequence"/>
</dbReference>
<sequence length="126" mass="15030">MADIFYPHDYLPMPLQDGYGFEPIDPLLRTTMTSGRARQRRRYLSTPTNATVTWQFLNQGAAQYFELWYRYILKDGVNWFYMKLQTPIGLDDYKCRFIGIYTGPTLVPPHYWQYTATLELWDRPTI</sequence>
<organism evidence="1 2">
    <name type="scientific">Enterobacter agglomerans</name>
    <name type="common">Erwinia herbicola</name>
    <name type="synonym">Pantoea agglomerans</name>
    <dbReference type="NCBI Taxonomy" id="549"/>
    <lineage>
        <taxon>Bacteria</taxon>
        <taxon>Pseudomonadati</taxon>
        <taxon>Pseudomonadota</taxon>
        <taxon>Gammaproteobacteria</taxon>
        <taxon>Enterobacterales</taxon>
        <taxon>Erwiniaceae</taxon>
        <taxon>Pantoea</taxon>
        <taxon>Pantoea agglomerans group</taxon>
    </lineage>
</organism>
<comment type="caution">
    <text evidence="1">The sequence shown here is derived from an EMBL/GenBank/DDBJ whole genome shotgun (WGS) entry which is preliminary data.</text>
</comment>
<protein>
    <recommendedName>
        <fullName evidence="3">Phage tail protein</fullName>
    </recommendedName>
</protein>
<accession>A0A7X2SY10</accession>
<evidence type="ECO:0000313" key="1">
    <source>
        <dbReference type="EMBL" id="MSE18270.1"/>
    </source>
</evidence>
<dbReference type="EMBL" id="WKLC01001702">
    <property type="protein sequence ID" value="MSE18270.1"/>
    <property type="molecule type" value="Genomic_DNA"/>
</dbReference>
<feature type="non-terminal residue" evidence="1">
    <location>
        <position position="126"/>
    </location>
</feature>
<evidence type="ECO:0008006" key="3">
    <source>
        <dbReference type="Google" id="ProtNLM"/>
    </source>
</evidence>
<name>A0A7X2SY10_ENTAG</name>